<accession>A0A109MWQ9</accession>
<dbReference type="AlphaFoldDB" id="A0A109MWQ9"/>
<sequence>MKNVNTDQAFDLLKDAGVTESISIQTVRRWLREGRIKYEGGNGSRKTGSTMDDTDLAFDLLKDAGISEHVRLQVVRRWLNEGRIKYEGKSKRDSGYIIDDATKNLSINDVPAQNKDEIIHRLRLKIQAQDTHIEGMEALYETAKKTLIQQREMYKKEVVMLRNEKSQLQNEAGDLLTENIELRNELTKRKQNQTGHFNSAPIARSDDYSKKLGLSKKATVKEVLAGYKGLLKITHPDQNGNAKVFHYIKTDYDNFRKGNNGI</sequence>
<organism evidence="4 5">
    <name type="scientific">Peribacillus simplex</name>
    <dbReference type="NCBI Taxonomy" id="1478"/>
    <lineage>
        <taxon>Bacteria</taxon>
        <taxon>Bacillati</taxon>
        <taxon>Bacillota</taxon>
        <taxon>Bacilli</taxon>
        <taxon>Bacillales</taxon>
        <taxon>Bacillaceae</taxon>
        <taxon>Peribacillus</taxon>
    </lineage>
</organism>
<evidence type="ECO:0000313" key="5">
    <source>
        <dbReference type="Proteomes" id="UP000064189"/>
    </source>
</evidence>
<evidence type="ECO:0008006" key="6">
    <source>
        <dbReference type="Google" id="ProtNLM"/>
    </source>
</evidence>
<name>A0A109MWQ9_9BACI</name>
<keyword evidence="5" id="KW-1185">Reference proteome</keyword>
<proteinExistence type="predicted"/>
<keyword evidence="2" id="KW-0346">Stress response</keyword>
<dbReference type="Proteomes" id="UP000064189">
    <property type="component" value="Unassembled WGS sequence"/>
</dbReference>
<dbReference type="GO" id="GO:0006260">
    <property type="term" value="P:DNA replication"/>
    <property type="evidence" value="ECO:0007669"/>
    <property type="project" value="UniProtKB-KW"/>
</dbReference>
<evidence type="ECO:0000256" key="1">
    <source>
        <dbReference type="ARBA" id="ARBA00022705"/>
    </source>
</evidence>
<feature type="coiled-coil region" evidence="3">
    <location>
        <begin position="144"/>
        <end position="185"/>
    </location>
</feature>
<dbReference type="EMBL" id="LNNH01000028">
    <property type="protein sequence ID" value="KWW17356.1"/>
    <property type="molecule type" value="Genomic_DNA"/>
</dbReference>
<dbReference type="SUPFAM" id="SSF46565">
    <property type="entry name" value="Chaperone J-domain"/>
    <property type="match status" value="1"/>
</dbReference>
<evidence type="ECO:0000256" key="3">
    <source>
        <dbReference type="SAM" id="Coils"/>
    </source>
</evidence>
<comment type="caution">
    <text evidence="4">The sequence shown here is derived from an EMBL/GenBank/DDBJ whole genome shotgun (WGS) entry which is preliminary data.</text>
</comment>
<dbReference type="Gene3D" id="1.10.287.110">
    <property type="entry name" value="DnaJ domain"/>
    <property type="match status" value="1"/>
</dbReference>
<evidence type="ECO:0000313" key="4">
    <source>
        <dbReference type="EMBL" id="KWW17356.1"/>
    </source>
</evidence>
<keyword evidence="1" id="KW-0235">DNA replication</keyword>
<dbReference type="InterPro" id="IPR036869">
    <property type="entry name" value="J_dom_sf"/>
</dbReference>
<protein>
    <recommendedName>
        <fullName evidence="6">J domain-containing protein</fullName>
    </recommendedName>
</protein>
<reference evidence="4 5" key="1">
    <citation type="submission" date="2015-11" db="EMBL/GenBank/DDBJ databases">
        <title>Genome Sequence of Bacillus simplex strain VanAntwerpen2.</title>
        <authorList>
            <person name="Couger M.B."/>
        </authorList>
    </citation>
    <scope>NUCLEOTIDE SEQUENCE [LARGE SCALE GENOMIC DNA]</scope>
    <source>
        <strain evidence="4 5">VanAntwerpen02</strain>
    </source>
</reference>
<gene>
    <name evidence="4" type="ORF">AS888_22405</name>
</gene>
<evidence type="ECO:0000256" key="2">
    <source>
        <dbReference type="ARBA" id="ARBA00023016"/>
    </source>
</evidence>
<keyword evidence="3" id="KW-0175">Coiled coil</keyword>